<dbReference type="InterPro" id="IPR044946">
    <property type="entry name" value="Restrct_endonuc_typeI_TRD_sf"/>
</dbReference>
<keyword evidence="2" id="KW-0680">Restriction system</keyword>
<dbReference type="AlphaFoldDB" id="A0A0A2XW96"/>
<comment type="similarity">
    <text evidence="1">Belongs to the type-I restriction system S methylase family.</text>
</comment>
<name>A0A0A2XW96_9PAST</name>
<evidence type="ECO:0000256" key="1">
    <source>
        <dbReference type="ARBA" id="ARBA00010923"/>
    </source>
</evidence>
<organism evidence="5 6">
    <name type="scientific">Gallibacterium genomosp. 2</name>
    <dbReference type="NCBI Taxonomy" id="155517"/>
    <lineage>
        <taxon>Bacteria</taxon>
        <taxon>Pseudomonadati</taxon>
        <taxon>Pseudomonadota</taxon>
        <taxon>Gammaproteobacteria</taxon>
        <taxon>Pasteurellales</taxon>
        <taxon>Pasteurellaceae</taxon>
        <taxon>Gallibacterium</taxon>
    </lineage>
</organism>
<evidence type="ECO:0000313" key="6">
    <source>
        <dbReference type="Proteomes" id="UP000030418"/>
    </source>
</evidence>
<dbReference type="InterPro" id="IPR000055">
    <property type="entry name" value="Restrct_endonuc_typeI_TRD"/>
</dbReference>
<comment type="caution">
    <text evidence="5">The sequence shown here is derived from an EMBL/GenBank/DDBJ whole genome shotgun (WGS) entry which is preliminary data.</text>
</comment>
<protein>
    <recommendedName>
        <fullName evidence="4">Type I restriction modification DNA specificity domain-containing protein</fullName>
    </recommendedName>
</protein>
<dbReference type="PANTHER" id="PTHR30408:SF13">
    <property type="entry name" value="TYPE I RESTRICTION ENZYME HINDI SPECIFICITY SUBUNIT"/>
    <property type="match status" value="1"/>
</dbReference>
<dbReference type="RefSeq" id="WP_039132957.1">
    <property type="nucleotide sequence ID" value="NZ_JPXY01000002.1"/>
</dbReference>
<dbReference type="InterPro" id="IPR052021">
    <property type="entry name" value="Type-I_RS_S_subunit"/>
</dbReference>
<keyword evidence="3" id="KW-0238">DNA-binding</keyword>
<dbReference type="CDD" id="cd17244">
    <property type="entry name" value="RMtype1_S_Apa101655I-TRD2-CR2_like"/>
    <property type="match status" value="1"/>
</dbReference>
<dbReference type="SUPFAM" id="SSF116734">
    <property type="entry name" value="DNA methylase specificity domain"/>
    <property type="match status" value="2"/>
</dbReference>
<keyword evidence="6" id="KW-1185">Reference proteome</keyword>
<dbReference type="CDD" id="cd17267">
    <property type="entry name" value="RMtype1_S_EcoAO83I-TRD1-CR1_like"/>
    <property type="match status" value="1"/>
</dbReference>
<dbReference type="Gene3D" id="1.10.287.1120">
    <property type="entry name" value="Bipartite methylase S protein"/>
    <property type="match status" value="1"/>
</dbReference>
<feature type="domain" description="Type I restriction modification DNA specificity" evidence="4">
    <location>
        <begin position="2"/>
        <end position="156"/>
    </location>
</feature>
<dbReference type="Gene3D" id="3.90.220.20">
    <property type="entry name" value="DNA methylase specificity domains"/>
    <property type="match status" value="2"/>
</dbReference>
<dbReference type="EMBL" id="JPXY01000002">
    <property type="protein sequence ID" value="KGQ34675.1"/>
    <property type="molecule type" value="Genomic_DNA"/>
</dbReference>
<dbReference type="Proteomes" id="UP000030418">
    <property type="component" value="Unassembled WGS sequence"/>
</dbReference>
<evidence type="ECO:0000313" key="5">
    <source>
        <dbReference type="EMBL" id="KGQ34675.1"/>
    </source>
</evidence>
<reference evidence="5 6" key="1">
    <citation type="submission" date="2014-08" db="EMBL/GenBank/DDBJ databases">
        <title>Chaperone-usher fimbriae in a diverse selection of Gallibacterium genomes.</title>
        <authorList>
            <person name="Kudirkiene E."/>
            <person name="Bager R.J."/>
            <person name="Johnson T.J."/>
            <person name="Bojesen A.M."/>
        </authorList>
    </citation>
    <scope>NUCLEOTIDE SEQUENCE [LARGE SCALE GENOMIC DNA]</scope>
    <source>
        <strain evidence="5 6">CCM5976</strain>
    </source>
</reference>
<evidence type="ECO:0000256" key="2">
    <source>
        <dbReference type="ARBA" id="ARBA00022747"/>
    </source>
</evidence>
<evidence type="ECO:0000256" key="3">
    <source>
        <dbReference type="ARBA" id="ARBA00023125"/>
    </source>
</evidence>
<dbReference type="Pfam" id="PF01420">
    <property type="entry name" value="Methylase_S"/>
    <property type="match status" value="2"/>
</dbReference>
<proteinExistence type="inferred from homology"/>
<gene>
    <name evidence="5" type="ORF">P375_00220</name>
</gene>
<sequence>MEWIETTIREYCPLSYGKGLPQTKRIYGIYPVYGSNGIVGYHKEPNVTSHGIIIGRKGSVGAIHLSEIPFWAIDTAFYITKESLSELKFTYFLLKTLDLNNMNSDSAVPGLNRDNAHSIKIKIPKLQKDREKIGEYLSTFDQKIELNTQTNQTLEQIAQAIFKHWFIDFAPVHAKANALASGASPEQAELATMASLSGKTLAEITALQHTAPEAYHQLQQTAQAFPSEFVESEMGLVPKGWEYRIAEDLFDIGIGKTPPRKESKWFSTYEKNNIEWISIKDMGNSGIYISNSSEYLTPEAISRFNIRKIPEDSVLLSFKLTIGRISITTKETTTNEAIAHFKTGKSSLTTEFLYCYLKDFDFDNLGNTSSIATAVNSRTIKNMYILYPSEEIQMWFVKKVKNIFKKIKSNTLENEYLTKSRDELLPRLLSGEIEL</sequence>
<dbReference type="PANTHER" id="PTHR30408">
    <property type="entry name" value="TYPE-1 RESTRICTION ENZYME ECOKI SPECIFICITY PROTEIN"/>
    <property type="match status" value="1"/>
</dbReference>
<evidence type="ECO:0000259" key="4">
    <source>
        <dbReference type="Pfam" id="PF01420"/>
    </source>
</evidence>
<dbReference type="GO" id="GO:0009307">
    <property type="term" value="P:DNA restriction-modification system"/>
    <property type="evidence" value="ECO:0007669"/>
    <property type="project" value="UniProtKB-KW"/>
</dbReference>
<feature type="domain" description="Type I restriction modification DNA specificity" evidence="4">
    <location>
        <begin position="238"/>
        <end position="413"/>
    </location>
</feature>
<dbReference type="GO" id="GO:0003677">
    <property type="term" value="F:DNA binding"/>
    <property type="evidence" value="ECO:0007669"/>
    <property type="project" value="UniProtKB-KW"/>
</dbReference>
<accession>A0A0A2XW96</accession>